<dbReference type="Proteomes" id="UP000042997">
    <property type="component" value="Unassembled WGS sequence"/>
</dbReference>
<evidence type="ECO:0000313" key="2">
    <source>
        <dbReference type="Proteomes" id="UP000042997"/>
    </source>
</evidence>
<evidence type="ECO:0000313" key="1">
    <source>
        <dbReference type="EMBL" id="CDZ89074.1"/>
    </source>
</evidence>
<dbReference type="OrthoDB" id="4556155at2"/>
<sequence>MPKMTNAFREAVAVAATGQGSWISLHTADPTTVGNNEVTGGSPAYARKQTTWTAGSSDGTVVGTEVEFDVPAGTFTHISCWTAVTGGTFQWSQSISGTTFPGQGKLRITPMFSVPQGV</sequence>
<dbReference type="RefSeq" id="WP_040272157.1">
    <property type="nucleotide sequence ID" value="NZ_JAPWIU010000044.1"/>
</dbReference>
<dbReference type="AlphaFoldDB" id="A0A098BJY8"/>
<accession>A0A098BJY8</accession>
<proteinExistence type="predicted"/>
<gene>
    <name evidence="1" type="ORF">RHRU231_450241</name>
</gene>
<dbReference type="EMBL" id="CCSD01000056">
    <property type="protein sequence ID" value="CDZ89074.1"/>
    <property type="molecule type" value="Genomic_DNA"/>
</dbReference>
<organism evidence="1 2">
    <name type="scientific">Rhodococcus ruber</name>
    <dbReference type="NCBI Taxonomy" id="1830"/>
    <lineage>
        <taxon>Bacteria</taxon>
        <taxon>Bacillati</taxon>
        <taxon>Actinomycetota</taxon>
        <taxon>Actinomycetes</taxon>
        <taxon>Mycobacteriales</taxon>
        <taxon>Nocardiaceae</taxon>
        <taxon>Rhodococcus</taxon>
    </lineage>
</organism>
<reference evidence="1 2" key="1">
    <citation type="journal article" date="2014" name="Genome Announc.">
        <title>Draft Genome Sequence of Propane- and Butane-Oxidizing Actinobacterium Rhodococcus ruber IEGM 231.</title>
        <authorList>
            <person name="Ivshina I.B."/>
            <person name="Kuyukina M.S."/>
            <person name="Krivoruchko A.V."/>
            <person name="Barbe V."/>
            <person name="Fischer C."/>
        </authorList>
    </citation>
    <scope>NUCLEOTIDE SEQUENCE [LARGE SCALE GENOMIC DNA]</scope>
</reference>
<dbReference type="Pfam" id="PF23140">
    <property type="entry name" value="Gp80"/>
    <property type="match status" value="1"/>
</dbReference>
<protein>
    <recommendedName>
        <fullName evidence="3">Minor tail protein</fullName>
    </recommendedName>
</protein>
<evidence type="ECO:0008006" key="3">
    <source>
        <dbReference type="Google" id="ProtNLM"/>
    </source>
</evidence>
<dbReference type="InterPro" id="IPR056908">
    <property type="entry name" value="Gp80-like"/>
</dbReference>
<name>A0A098BJY8_9NOCA</name>